<feature type="non-terminal residue" evidence="2">
    <location>
        <position position="114"/>
    </location>
</feature>
<organism evidence="2 3">
    <name type="scientific">Rasamsonia emersonii (strain ATCC 16479 / CBS 393.64 / IMI 116815)</name>
    <dbReference type="NCBI Taxonomy" id="1408163"/>
    <lineage>
        <taxon>Eukaryota</taxon>
        <taxon>Fungi</taxon>
        <taxon>Dikarya</taxon>
        <taxon>Ascomycota</taxon>
        <taxon>Pezizomycotina</taxon>
        <taxon>Eurotiomycetes</taxon>
        <taxon>Eurotiomycetidae</taxon>
        <taxon>Eurotiales</taxon>
        <taxon>Trichocomaceae</taxon>
        <taxon>Rasamsonia</taxon>
    </lineage>
</organism>
<sequence>MDGNHSGVTWFDEDRWIGSEVTFGEPHPSRWRLNRKLAESEDCATESDVKECMMASEARGVFVCSSIDDPTQEAVVKIRMHTAFKSRQARARQAEPDMRVTSQREVSALEHLTA</sequence>
<dbReference type="AlphaFoldDB" id="A0A0F4YEK8"/>
<dbReference type="Proteomes" id="UP000053958">
    <property type="component" value="Unassembled WGS sequence"/>
</dbReference>
<proteinExistence type="predicted"/>
<accession>A0A0F4YEK8</accession>
<keyword evidence="3" id="KW-1185">Reference proteome</keyword>
<comment type="caution">
    <text evidence="2">The sequence shown here is derived from an EMBL/GenBank/DDBJ whole genome shotgun (WGS) entry which is preliminary data.</text>
</comment>
<reference evidence="2 3" key="1">
    <citation type="submission" date="2015-04" db="EMBL/GenBank/DDBJ databases">
        <authorList>
            <person name="Heijne W.H."/>
            <person name="Fedorova N.D."/>
            <person name="Nierman W.C."/>
            <person name="Vollebregt A.W."/>
            <person name="Zhao Z."/>
            <person name="Wu L."/>
            <person name="Kumar M."/>
            <person name="Stam H."/>
            <person name="van den Berg M.A."/>
            <person name="Pel H.J."/>
        </authorList>
    </citation>
    <scope>NUCLEOTIDE SEQUENCE [LARGE SCALE GENOMIC DNA]</scope>
    <source>
        <strain evidence="2 3">CBS 393.64</strain>
    </source>
</reference>
<evidence type="ECO:0000313" key="3">
    <source>
        <dbReference type="Proteomes" id="UP000053958"/>
    </source>
</evidence>
<name>A0A0F4YEK8_RASE3</name>
<dbReference type="OrthoDB" id="5401170at2759"/>
<evidence type="ECO:0000256" key="1">
    <source>
        <dbReference type="SAM" id="MobiDB-lite"/>
    </source>
</evidence>
<evidence type="ECO:0000313" key="2">
    <source>
        <dbReference type="EMBL" id="KKA16609.1"/>
    </source>
</evidence>
<dbReference type="RefSeq" id="XP_013323221.1">
    <property type="nucleotide sequence ID" value="XM_013467767.1"/>
</dbReference>
<dbReference type="EMBL" id="LASV01000749">
    <property type="protein sequence ID" value="KKA16609.1"/>
    <property type="molecule type" value="Genomic_DNA"/>
</dbReference>
<gene>
    <name evidence="2" type="ORF">T310_9775</name>
</gene>
<feature type="region of interest" description="Disordered" evidence="1">
    <location>
        <begin position="87"/>
        <end position="114"/>
    </location>
</feature>
<protein>
    <submittedName>
        <fullName evidence="2">Uncharacterized protein</fullName>
    </submittedName>
</protein>
<dbReference type="GeneID" id="25321705"/>